<proteinExistence type="predicted"/>
<name>A0A922MT82_SPOEX</name>
<comment type="caution">
    <text evidence="2">The sequence shown here is derived from an EMBL/GenBank/DDBJ whole genome shotgun (WGS) entry which is preliminary data.</text>
</comment>
<accession>A0A922MT82</accession>
<protein>
    <submittedName>
        <fullName evidence="2">Uncharacterized protein</fullName>
    </submittedName>
</protein>
<dbReference type="Proteomes" id="UP000814243">
    <property type="component" value="Unassembled WGS sequence"/>
</dbReference>
<dbReference type="AlphaFoldDB" id="A0A922MT82"/>
<feature type="compositionally biased region" description="Basic residues" evidence="1">
    <location>
        <begin position="90"/>
        <end position="104"/>
    </location>
</feature>
<dbReference type="EMBL" id="JACEFF010000192">
    <property type="protein sequence ID" value="KAH9642279.1"/>
    <property type="molecule type" value="Genomic_DNA"/>
</dbReference>
<evidence type="ECO:0000313" key="2">
    <source>
        <dbReference type="EMBL" id="KAH9642279.1"/>
    </source>
</evidence>
<organism evidence="2 3">
    <name type="scientific">Spodoptera exigua</name>
    <name type="common">Beet armyworm</name>
    <name type="synonym">Noctua fulgens</name>
    <dbReference type="NCBI Taxonomy" id="7107"/>
    <lineage>
        <taxon>Eukaryota</taxon>
        <taxon>Metazoa</taxon>
        <taxon>Ecdysozoa</taxon>
        <taxon>Arthropoda</taxon>
        <taxon>Hexapoda</taxon>
        <taxon>Insecta</taxon>
        <taxon>Pterygota</taxon>
        <taxon>Neoptera</taxon>
        <taxon>Endopterygota</taxon>
        <taxon>Lepidoptera</taxon>
        <taxon>Glossata</taxon>
        <taxon>Ditrysia</taxon>
        <taxon>Noctuoidea</taxon>
        <taxon>Noctuidae</taxon>
        <taxon>Amphipyrinae</taxon>
        <taxon>Spodoptera</taxon>
    </lineage>
</organism>
<evidence type="ECO:0000313" key="3">
    <source>
        <dbReference type="Proteomes" id="UP000814243"/>
    </source>
</evidence>
<dbReference type="Gene3D" id="6.10.250.3150">
    <property type="match status" value="1"/>
</dbReference>
<feature type="region of interest" description="Disordered" evidence="1">
    <location>
        <begin position="82"/>
        <end position="134"/>
    </location>
</feature>
<gene>
    <name evidence="2" type="ORF">HF086_009643</name>
</gene>
<reference evidence="2" key="1">
    <citation type="journal article" date="2021" name="G3 (Bethesda)">
        <title>Genome and transcriptome analysis of the beet armyworm Spodoptera exigua reveals targets for pest control. .</title>
        <authorList>
            <person name="Simon S."/>
            <person name="Breeschoten T."/>
            <person name="Jansen H.J."/>
            <person name="Dirks R.P."/>
            <person name="Schranz M.E."/>
            <person name="Ros V.I.D."/>
        </authorList>
    </citation>
    <scope>NUCLEOTIDE SEQUENCE</scope>
    <source>
        <strain evidence="2">TB_SE_WUR_2020</strain>
    </source>
</reference>
<sequence>MAANYDGQVNGGVFPQRMDTQEPGPAAAGNDATPNGKPRKTQKSVQTQITQLEKELAEKNKLMSQIKADIINIKQRIKEANKELENMKKTAQKRRKRAAARKKAGAGPRQRAPQQNTNRVSPRRSETNPNQSVRYIELRGEIIG</sequence>
<evidence type="ECO:0000256" key="1">
    <source>
        <dbReference type="SAM" id="MobiDB-lite"/>
    </source>
</evidence>
<feature type="region of interest" description="Disordered" evidence="1">
    <location>
        <begin position="1"/>
        <end position="48"/>
    </location>
</feature>